<accession>A0ABR0EXR2</accession>
<feature type="region of interest" description="Disordered" evidence="1">
    <location>
        <begin position="186"/>
        <end position="227"/>
    </location>
</feature>
<protein>
    <recommendedName>
        <fullName evidence="2">Ubiquitin-like domain-containing protein</fullName>
    </recommendedName>
</protein>
<name>A0ABR0EXR2_ZASCE</name>
<dbReference type="EMBL" id="JAXOVC010000001">
    <property type="protein sequence ID" value="KAK4506446.1"/>
    <property type="molecule type" value="Genomic_DNA"/>
</dbReference>
<dbReference type="Gene3D" id="1.20.225.20">
    <property type="entry name" value="Ub domain-containing protein, DC-UbP/UBTD2, N-terminal domain"/>
    <property type="match status" value="1"/>
</dbReference>
<feature type="compositionally biased region" description="Acidic residues" evidence="1">
    <location>
        <begin position="195"/>
        <end position="205"/>
    </location>
</feature>
<dbReference type="PANTHER" id="PTHR13609">
    <property type="entry name" value="UBIQUITIN DOMAIN CONTAINING 1 PROTEIN-RELATED"/>
    <property type="match status" value="1"/>
</dbReference>
<feature type="compositionally biased region" description="Basic and acidic residues" evidence="1">
    <location>
        <begin position="214"/>
        <end position="227"/>
    </location>
</feature>
<dbReference type="InterPro" id="IPR032752">
    <property type="entry name" value="DC-UbP/UBTD2_N"/>
</dbReference>
<proteinExistence type="predicted"/>
<evidence type="ECO:0000313" key="3">
    <source>
        <dbReference type="EMBL" id="KAK4506446.1"/>
    </source>
</evidence>
<dbReference type="Gene3D" id="3.10.20.90">
    <property type="entry name" value="Phosphatidylinositol 3-kinase Catalytic Subunit, Chain A, domain 1"/>
    <property type="match status" value="1"/>
</dbReference>
<dbReference type="Pfam" id="PF00240">
    <property type="entry name" value="ubiquitin"/>
    <property type="match status" value="1"/>
</dbReference>
<keyword evidence="4" id="KW-1185">Reference proteome</keyword>
<dbReference type="Proteomes" id="UP001305779">
    <property type="component" value="Unassembled WGS sequence"/>
</dbReference>
<dbReference type="InterPro" id="IPR000626">
    <property type="entry name" value="Ubiquitin-like_dom"/>
</dbReference>
<dbReference type="InterPro" id="IPR038169">
    <property type="entry name" value="DC-UbP/UBTD2_N_sf"/>
</dbReference>
<dbReference type="Pfam" id="PF16455">
    <property type="entry name" value="UBD"/>
    <property type="match status" value="1"/>
</dbReference>
<comment type="caution">
    <text evidence="3">The sequence shown here is derived from an EMBL/GenBank/DDBJ whole genome shotgun (WGS) entry which is preliminary data.</text>
</comment>
<dbReference type="CDD" id="cd17039">
    <property type="entry name" value="Ubl_ubiquitin_like"/>
    <property type="match status" value="1"/>
</dbReference>
<feature type="compositionally biased region" description="Polar residues" evidence="1">
    <location>
        <begin position="57"/>
        <end position="67"/>
    </location>
</feature>
<evidence type="ECO:0000256" key="1">
    <source>
        <dbReference type="SAM" id="MobiDB-lite"/>
    </source>
</evidence>
<evidence type="ECO:0000259" key="2">
    <source>
        <dbReference type="PROSITE" id="PS50053"/>
    </source>
</evidence>
<feature type="region of interest" description="Disordered" evidence="1">
    <location>
        <begin position="1"/>
        <end position="93"/>
    </location>
</feature>
<organism evidence="3 4">
    <name type="scientific">Zasmidium cellare</name>
    <name type="common">Wine cellar mold</name>
    <name type="synonym">Racodium cellare</name>
    <dbReference type="NCBI Taxonomy" id="395010"/>
    <lineage>
        <taxon>Eukaryota</taxon>
        <taxon>Fungi</taxon>
        <taxon>Dikarya</taxon>
        <taxon>Ascomycota</taxon>
        <taxon>Pezizomycotina</taxon>
        <taxon>Dothideomycetes</taxon>
        <taxon>Dothideomycetidae</taxon>
        <taxon>Mycosphaerellales</taxon>
        <taxon>Mycosphaerellaceae</taxon>
        <taxon>Zasmidium</taxon>
    </lineage>
</organism>
<evidence type="ECO:0000313" key="4">
    <source>
        <dbReference type="Proteomes" id="UP001305779"/>
    </source>
</evidence>
<reference evidence="3 4" key="1">
    <citation type="journal article" date="2023" name="G3 (Bethesda)">
        <title>A chromosome-level genome assembly of Zasmidium syzygii isolated from banana leaves.</title>
        <authorList>
            <person name="van Westerhoven A.C."/>
            <person name="Mehrabi R."/>
            <person name="Talebi R."/>
            <person name="Steentjes M.B.F."/>
            <person name="Corcolon B."/>
            <person name="Chong P.A."/>
            <person name="Kema G.H.J."/>
            <person name="Seidl M.F."/>
        </authorList>
    </citation>
    <scope>NUCLEOTIDE SEQUENCE [LARGE SCALE GENOMIC DNA]</scope>
    <source>
        <strain evidence="3 4">P124</strain>
    </source>
</reference>
<dbReference type="InterPro" id="IPR039869">
    <property type="entry name" value="UBTD1/2"/>
</dbReference>
<dbReference type="InterPro" id="IPR029071">
    <property type="entry name" value="Ubiquitin-like_domsf"/>
</dbReference>
<feature type="compositionally biased region" description="Polar residues" evidence="1">
    <location>
        <begin position="11"/>
        <end position="20"/>
    </location>
</feature>
<dbReference type="SUPFAM" id="SSF54236">
    <property type="entry name" value="Ubiquitin-like"/>
    <property type="match status" value="1"/>
</dbReference>
<feature type="domain" description="Ubiquitin-like" evidence="2">
    <location>
        <begin position="235"/>
        <end position="300"/>
    </location>
</feature>
<gene>
    <name evidence="3" type="ORF">PRZ48_000178</name>
</gene>
<sequence>MAVETDIAQGCCQSTNNTSPYEAPRPAVPGQDASLPRDSSRAAITQSSRSLRRDGDSQQPAGSTLPPNRQIRAPSPLARSPKNVSNMPPPWTRSHLEREREVFFETRVTGRPEVWNALDIACQMIRRGELSEAQGILDAVGVTVPNGKISKNRGRDRMRGGVYDDKGAPYDIPDWIVADPRDLIEDAGTEKEIDGADDDDDEDWEGGVPVTSSGDDKEAVRPKGKGRAEDIGEAIKLRARLSDRGTDVEVTLGSKQPVRTALQRIREQIDVKRVRLVYMGKPMEEGKTLADCGWRSGQVVNAFVFEGDENVILKKTKSAKGR</sequence>
<dbReference type="PROSITE" id="PS50053">
    <property type="entry name" value="UBIQUITIN_2"/>
    <property type="match status" value="1"/>
</dbReference>